<feature type="transmembrane region" description="Helical" evidence="7">
    <location>
        <begin position="103"/>
        <end position="122"/>
    </location>
</feature>
<comment type="similarity">
    <text evidence="2">Belongs to the TerC family.</text>
</comment>
<evidence type="ECO:0000256" key="5">
    <source>
        <dbReference type="ARBA" id="ARBA00023136"/>
    </source>
</evidence>
<keyword evidence="3 7" id="KW-0812">Transmembrane</keyword>
<dbReference type="Proteomes" id="UP000295344">
    <property type="component" value="Unassembled WGS sequence"/>
</dbReference>
<dbReference type="InterPro" id="IPR022369">
    <property type="entry name" value="Integral_membrane_TerC_rswitch"/>
</dbReference>
<evidence type="ECO:0000256" key="7">
    <source>
        <dbReference type="SAM" id="Phobius"/>
    </source>
</evidence>
<feature type="transmembrane region" description="Helical" evidence="7">
    <location>
        <begin position="80"/>
        <end position="96"/>
    </location>
</feature>
<keyword evidence="5 7" id="KW-0472">Membrane</keyword>
<dbReference type="EMBL" id="SOAM01000001">
    <property type="protein sequence ID" value="TDS79688.1"/>
    <property type="molecule type" value="Genomic_DNA"/>
</dbReference>
<dbReference type="GO" id="GO:0016020">
    <property type="term" value="C:membrane"/>
    <property type="evidence" value="ECO:0007669"/>
    <property type="project" value="UniProtKB-SubCell"/>
</dbReference>
<dbReference type="OrthoDB" id="5242957at2"/>
<organism evidence="8 9">
    <name type="scientific">Amnibacterium kyonggiense</name>
    <dbReference type="NCBI Taxonomy" id="595671"/>
    <lineage>
        <taxon>Bacteria</taxon>
        <taxon>Bacillati</taxon>
        <taxon>Actinomycetota</taxon>
        <taxon>Actinomycetes</taxon>
        <taxon>Micrococcales</taxon>
        <taxon>Microbacteriaceae</taxon>
        <taxon>Amnibacterium</taxon>
    </lineage>
</organism>
<keyword evidence="9" id="KW-1185">Reference proteome</keyword>
<evidence type="ECO:0000256" key="1">
    <source>
        <dbReference type="ARBA" id="ARBA00004141"/>
    </source>
</evidence>
<gene>
    <name evidence="8" type="ORF">CLV52_0225</name>
</gene>
<feature type="transmembrane region" description="Helical" evidence="7">
    <location>
        <begin position="6"/>
        <end position="27"/>
    </location>
</feature>
<dbReference type="RefSeq" id="WP_133764074.1">
    <property type="nucleotide sequence ID" value="NZ_BAAARP010000001.1"/>
</dbReference>
<comment type="subcellular location">
    <subcellularLocation>
        <location evidence="1">Membrane</location>
        <topology evidence="1">Multi-pass membrane protein</topology>
    </subcellularLocation>
</comment>
<dbReference type="PANTHER" id="PTHR30238">
    <property type="entry name" value="MEMBRANE BOUND PREDICTED REDOX MODULATOR"/>
    <property type="match status" value="1"/>
</dbReference>
<dbReference type="InterPro" id="IPR005496">
    <property type="entry name" value="Integral_membrane_TerC"/>
</dbReference>
<proteinExistence type="inferred from homology"/>
<evidence type="ECO:0000256" key="6">
    <source>
        <dbReference type="SAM" id="MobiDB-lite"/>
    </source>
</evidence>
<evidence type="ECO:0000313" key="9">
    <source>
        <dbReference type="Proteomes" id="UP000295344"/>
    </source>
</evidence>
<accession>A0A4R7FPW5</accession>
<reference evidence="8 9" key="1">
    <citation type="submission" date="2019-03" db="EMBL/GenBank/DDBJ databases">
        <title>Genomic Encyclopedia of Archaeal and Bacterial Type Strains, Phase II (KMG-II): from individual species to whole genera.</title>
        <authorList>
            <person name="Goeker M."/>
        </authorList>
    </citation>
    <scope>NUCLEOTIDE SEQUENCE [LARGE SCALE GENOMIC DNA]</scope>
    <source>
        <strain evidence="8 9">DSM 24782</strain>
    </source>
</reference>
<evidence type="ECO:0000256" key="2">
    <source>
        <dbReference type="ARBA" id="ARBA00007511"/>
    </source>
</evidence>
<comment type="caution">
    <text evidence="8">The sequence shown here is derived from an EMBL/GenBank/DDBJ whole genome shotgun (WGS) entry which is preliminary data.</text>
</comment>
<feature type="transmembrane region" description="Helical" evidence="7">
    <location>
        <begin position="221"/>
        <end position="243"/>
    </location>
</feature>
<feature type="region of interest" description="Disordered" evidence="6">
    <location>
        <begin position="357"/>
        <end position="382"/>
    </location>
</feature>
<dbReference type="Pfam" id="PF03741">
    <property type="entry name" value="TerC"/>
    <property type="match status" value="1"/>
</dbReference>
<dbReference type="NCBIfam" id="TIGR03718">
    <property type="entry name" value="R_switched_Alx"/>
    <property type="match status" value="1"/>
</dbReference>
<feature type="transmembrane region" description="Helical" evidence="7">
    <location>
        <begin position="292"/>
        <end position="318"/>
    </location>
</feature>
<dbReference type="PANTHER" id="PTHR30238:SF0">
    <property type="entry name" value="THYLAKOID MEMBRANE PROTEIN TERC, CHLOROPLASTIC"/>
    <property type="match status" value="1"/>
</dbReference>
<feature type="transmembrane region" description="Helical" evidence="7">
    <location>
        <begin position="250"/>
        <end position="272"/>
    </location>
</feature>
<sequence>MNAPALVWVLTVLAILGLLLFDFFAHVRKAHSPSLREAAVWSGIYVGLALLFGVGVLVVAGPQLGGEYFAGYLTEKALSVDNLFVFVVIMAGFSVPREYQQKVLLFGIVFSLIARTGLIFLGATLIDAFAWIFYLFGAILIVTAVNLLRSKDHDSVGDNVMVRLARRFLNTTDDYDGDRITTRVDGRRMFTPMMLVMVSIAGTDILFAFDSVPAIYGLTENVYIVFTATAFSLLGLRQLFFLIDGLLDRLIYLSYGLAAILGFIGVKLLLHALHENDLPFLNGGEPFAVPEISTPVSLGVIVGILLVTVIGSLATPAGRRNGRLLRLREHAATVLDPGVSLRERREAMAEVDELHEEFQANRDELPPEDENLLRKARSTRLR</sequence>
<dbReference type="AlphaFoldDB" id="A0A4R7FPW5"/>
<feature type="transmembrane region" description="Helical" evidence="7">
    <location>
        <begin position="39"/>
        <end position="60"/>
    </location>
</feature>
<feature type="transmembrane region" description="Helical" evidence="7">
    <location>
        <begin position="128"/>
        <end position="148"/>
    </location>
</feature>
<evidence type="ECO:0000313" key="8">
    <source>
        <dbReference type="EMBL" id="TDS79688.1"/>
    </source>
</evidence>
<evidence type="ECO:0000256" key="4">
    <source>
        <dbReference type="ARBA" id="ARBA00022989"/>
    </source>
</evidence>
<evidence type="ECO:0000256" key="3">
    <source>
        <dbReference type="ARBA" id="ARBA00022692"/>
    </source>
</evidence>
<feature type="transmembrane region" description="Helical" evidence="7">
    <location>
        <begin position="189"/>
        <end position="209"/>
    </location>
</feature>
<keyword evidence="4 7" id="KW-1133">Transmembrane helix</keyword>
<protein>
    <submittedName>
        <fullName evidence="8">Tellurite resistance protein TerC</fullName>
    </submittedName>
</protein>
<name>A0A4R7FPW5_9MICO</name>